<dbReference type="EMBL" id="BGZK01000253">
    <property type="protein sequence ID" value="GBP31949.1"/>
    <property type="molecule type" value="Genomic_DNA"/>
</dbReference>
<evidence type="ECO:0000256" key="3">
    <source>
        <dbReference type="ARBA" id="ARBA00022737"/>
    </source>
</evidence>
<evidence type="ECO:0000313" key="7">
    <source>
        <dbReference type="Proteomes" id="UP000299102"/>
    </source>
</evidence>
<evidence type="ECO:0000256" key="2">
    <source>
        <dbReference type="ARBA" id="ARBA00022574"/>
    </source>
</evidence>
<dbReference type="PROSITE" id="PS50082">
    <property type="entry name" value="WD_REPEATS_2"/>
    <property type="match status" value="2"/>
</dbReference>
<name>A0A4C1V0D7_EUMVA</name>
<dbReference type="PANTHER" id="PTHR22889:SF0">
    <property type="entry name" value="WD REPEAT-CONTAINING PROTEIN 89"/>
    <property type="match status" value="1"/>
</dbReference>
<proteinExistence type="predicted"/>
<dbReference type="PANTHER" id="PTHR22889">
    <property type="entry name" value="WD REPEAT-CONTAINING PROTEIN 89"/>
    <property type="match status" value="1"/>
</dbReference>
<dbReference type="Pfam" id="PF00400">
    <property type="entry name" value="WD40"/>
    <property type="match status" value="2"/>
</dbReference>
<feature type="repeat" description="WD" evidence="4">
    <location>
        <begin position="376"/>
        <end position="410"/>
    </location>
</feature>
<feature type="compositionally biased region" description="Acidic residues" evidence="5">
    <location>
        <begin position="179"/>
        <end position="193"/>
    </location>
</feature>
<dbReference type="PROSITE" id="PS00678">
    <property type="entry name" value="WD_REPEATS_1"/>
    <property type="match status" value="1"/>
</dbReference>
<dbReference type="OrthoDB" id="25131at2759"/>
<protein>
    <recommendedName>
        <fullName evidence="1">WD repeat-containing protein 89</fullName>
    </recommendedName>
</protein>
<evidence type="ECO:0000256" key="4">
    <source>
        <dbReference type="PROSITE-ProRule" id="PRU00221"/>
    </source>
</evidence>
<evidence type="ECO:0000256" key="5">
    <source>
        <dbReference type="SAM" id="MobiDB-lite"/>
    </source>
</evidence>
<sequence>MLDIVDNEERDKDTMDQDGLLNHFKKKYSLIGEKVISTDKSYVNKLSGTKSLKLVLSLSNDKLQVYELRGPSVSAICKLSGHSKTVTEVLFSPKEDNLIYSCAVDGVIKLWDVRVGGSCVQEYKVKRKNVFNPKTAERDESVPRTSSKKLKQNTEDVSEDSNTEFQIILNFITDPNFMPDEDFSDTSTSDDNDSQIWNPPRFSRRLSTFSDSDMLLLPEIERRRSSRTAPVHLELQPPNVPSTSGTTDDQISEQEWMEEKLSNMQWEMPSHVDPPVIDYTVPSSGEIVAQQSREGIVGLKWRDKRDVLMLSTKQSGLKTVAKTNRRDEEATETRPLECMDVSSTGRVLCAGSQLVQDDAFLIFWDSRATAPLGGYWNSHTDDITQIKFHKEKSEILATGASDGLVNVFNILEQTEDDALIYSLNIENSVEALNWLDDKHLSCITQSNDLQIWDSVNGDLLKTFARSDICKSIKRSKEDDCYAVNTYTSAQGVPVLLAGSHADNGSCLRSVSIGERRLQPCTDFSPNKQVVRCCWYQPQEDLLVTAGEAASVDVWRGAGGDEPAPVKFALGHTQRYKPY</sequence>
<gene>
    <name evidence="6" type="primary">WDR89</name>
    <name evidence="6" type="ORF">EVAR_18488_1</name>
</gene>
<evidence type="ECO:0000313" key="6">
    <source>
        <dbReference type="EMBL" id="GBP31949.1"/>
    </source>
</evidence>
<keyword evidence="7" id="KW-1185">Reference proteome</keyword>
<comment type="caution">
    <text evidence="6">The sequence shown here is derived from an EMBL/GenBank/DDBJ whole genome shotgun (WGS) entry which is preliminary data.</text>
</comment>
<dbReference type="InterPro" id="IPR015943">
    <property type="entry name" value="WD40/YVTN_repeat-like_dom_sf"/>
</dbReference>
<organism evidence="6 7">
    <name type="scientific">Eumeta variegata</name>
    <name type="common">Bagworm moth</name>
    <name type="synonym">Eumeta japonica</name>
    <dbReference type="NCBI Taxonomy" id="151549"/>
    <lineage>
        <taxon>Eukaryota</taxon>
        <taxon>Metazoa</taxon>
        <taxon>Ecdysozoa</taxon>
        <taxon>Arthropoda</taxon>
        <taxon>Hexapoda</taxon>
        <taxon>Insecta</taxon>
        <taxon>Pterygota</taxon>
        <taxon>Neoptera</taxon>
        <taxon>Endopterygota</taxon>
        <taxon>Lepidoptera</taxon>
        <taxon>Glossata</taxon>
        <taxon>Ditrysia</taxon>
        <taxon>Tineoidea</taxon>
        <taxon>Psychidae</taxon>
        <taxon>Oiketicinae</taxon>
        <taxon>Eumeta</taxon>
    </lineage>
</organism>
<dbReference type="PROSITE" id="PS50294">
    <property type="entry name" value="WD_REPEATS_REGION"/>
    <property type="match status" value="1"/>
</dbReference>
<dbReference type="InterPro" id="IPR019775">
    <property type="entry name" value="WD40_repeat_CS"/>
</dbReference>
<dbReference type="SMART" id="SM00320">
    <property type="entry name" value="WD40"/>
    <property type="match status" value="4"/>
</dbReference>
<feature type="region of interest" description="Disordered" evidence="5">
    <location>
        <begin position="179"/>
        <end position="199"/>
    </location>
</feature>
<keyword evidence="2 4" id="KW-0853">WD repeat</keyword>
<keyword evidence="3" id="KW-0677">Repeat</keyword>
<dbReference type="Gene3D" id="2.130.10.10">
    <property type="entry name" value="YVTN repeat-like/Quinoprotein amine dehydrogenase"/>
    <property type="match status" value="2"/>
</dbReference>
<dbReference type="Proteomes" id="UP000299102">
    <property type="component" value="Unassembled WGS sequence"/>
</dbReference>
<dbReference type="STRING" id="151549.A0A4C1V0D7"/>
<accession>A0A4C1V0D7</accession>
<dbReference type="InterPro" id="IPR039328">
    <property type="entry name" value="WDR89"/>
</dbReference>
<dbReference type="AlphaFoldDB" id="A0A4C1V0D7"/>
<reference evidence="6 7" key="1">
    <citation type="journal article" date="2019" name="Commun. Biol.">
        <title>The bagworm genome reveals a unique fibroin gene that provides high tensile strength.</title>
        <authorList>
            <person name="Kono N."/>
            <person name="Nakamura H."/>
            <person name="Ohtoshi R."/>
            <person name="Tomita M."/>
            <person name="Numata K."/>
            <person name="Arakawa K."/>
        </authorList>
    </citation>
    <scope>NUCLEOTIDE SEQUENCE [LARGE SCALE GENOMIC DNA]</scope>
</reference>
<feature type="repeat" description="WD" evidence="4">
    <location>
        <begin position="79"/>
        <end position="114"/>
    </location>
</feature>
<dbReference type="SUPFAM" id="SSF50978">
    <property type="entry name" value="WD40 repeat-like"/>
    <property type="match status" value="1"/>
</dbReference>
<dbReference type="InterPro" id="IPR001680">
    <property type="entry name" value="WD40_rpt"/>
</dbReference>
<dbReference type="InterPro" id="IPR036322">
    <property type="entry name" value="WD40_repeat_dom_sf"/>
</dbReference>
<feature type="region of interest" description="Disordered" evidence="5">
    <location>
        <begin position="134"/>
        <end position="161"/>
    </location>
</feature>
<evidence type="ECO:0000256" key="1">
    <source>
        <dbReference type="ARBA" id="ARBA00021125"/>
    </source>
</evidence>